<accession>A0A7T6Z684</accession>
<dbReference type="PANTHER" id="PTHR43656:SF2">
    <property type="entry name" value="BINDING OXIDOREDUCTASE, PUTATIVE (AFU_ORTHOLOGUE AFUA_2G08260)-RELATED"/>
    <property type="match status" value="1"/>
</dbReference>
<evidence type="ECO:0000313" key="4">
    <source>
        <dbReference type="EMBL" id="QQK77745.1"/>
    </source>
</evidence>
<proteinExistence type="predicted"/>
<evidence type="ECO:0000256" key="1">
    <source>
        <dbReference type="ARBA" id="ARBA00022630"/>
    </source>
</evidence>
<dbReference type="Pfam" id="PF00724">
    <property type="entry name" value="Oxidored_FMN"/>
    <property type="match status" value="1"/>
</dbReference>
<dbReference type="AlphaFoldDB" id="A0A7T6Z684"/>
<dbReference type="Proteomes" id="UP000595823">
    <property type="component" value="Chromosome"/>
</dbReference>
<dbReference type="InterPro" id="IPR001155">
    <property type="entry name" value="OxRdtase_FMN_N"/>
</dbReference>
<feature type="domain" description="NADH:flavin oxidoreductase/NADH oxidase N-terminal" evidence="3">
    <location>
        <begin position="12"/>
        <end position="165"/>
    </location>
</feature>
<organism evidence="4 5">
    <name type="scientific">Salicibibacter cibarius</name>
    <dbReference type="NCBI Taxonomy" id="2743000"/>
    <lineage>
        <taxon>Bacteria</taxon>
        <taxon>Bacillati</taxon>
        <taxon>Bacillota</taxon>
        <taxon>Bacilli</taxon>
        <taxon>Bacillales</taxon>
        <taxon>Bacillaceae</taxon>
        <taxon>Salicibibacter</taxon>
    </lineage>
</organism>
<evidence type="ECO:0000313" key="5">
    <source>
        <dbReference type="Proteomes" id="UP000595823"/>
    </source>
</evidence>
<gene>
    <name evidence="4" type="ORF">HUG15_20590</name>
</gene>
<dbReference type="GO" id="GO:0016491">
    <property type="term" value="F:oxidoreductase activity"/>
    <property type="evidence" value="ECO:0007669"/>
    <property type="project" value="UniProtKB-KW"/>
</dbReference>
<reference evidence="4 5" key="1">
    <citation type="submission" date="2020-06" db="EMBL/GenBank/DDBJ databases">
        <title>Genomic analysis of Salicibibacter sp. NKC5-3.</title>
        <authorList>
            <person name="Oh Y.J."/>
        </authorList>
    </citation>
    <scope>NUCLEOTIDE SEQUENCE [LARGE SCALE GENOMIC DNA]</scope>
    <source>
        <strain evidence="4 5">NKC5-3</strain>
    </source>
</reference>
<dbReference type="EMBL" id="CP054705">
    <property type="protein sequence ID" value="QQK77745.1"/>
    <property type="molecule type" value="Genomic_DNA"/>
</dbReference>
<dbReference type="GO" id="GO:0010181">
    <property type="term" value="F:FMN binding"/>
    <property type="evidence" value="ECO:0007669"/>
    <property type="project" value="InterPro"/>
</dbReference>
<sequence>MLKHDKQNAPSLLSPIQVGPMTIRNRVLVSAHQPGLAENGLPTDQYIEYHRTLAAGGAGIQTTGATSVHPTGMNEYHCLVNHDDSIIPGYKRLAHAVHSEGGRIITQLAHFGAYGWSSLLEEPLWAPSPVASELVRETPHQMTKEEIKEVVGAFGEAARRVKEGGLMVSK</sequence>
<name>A0A7T6Z684_9BACI</name>
<keyword evidence="2" id="KW-0560">Oxidoreductase</keyword>
<keyword evidence="5" id="KW-1185">Reference proteome</keyword>
<dbReference type="KEGG" id="scia:HUG15_20590"/>
<evidence type="ECO:0000256" key="2">
    <source>
        <dbReference type="ARBA" id="ARBA00023002"/>
    </source>
</evidence>
<dbReference type="PANTHER" id="PTHR43656">
    <property type="entry name" value="BINDING OXIDOREDUCTASE, PUTATIVE (AFU_ORTHOLOGUE AFUA_2G08260)-RELATED"/>
    <property type="match status" value="1"/>
</dbReference>
<evidence type="ECO:0000259" key="3">
    <source>
        <dbReference type="Pfam" id="PF00724"/>
    </source>
</evidence>
<dbReference type="InterPro" id="IPR051799">
    <property type="entry name" value="NADH_flavin_oxidoreductase"/>
</dbReference>
<protein>
    <recommendedName>
        <fullName evidence="3">NADH:flavin oxidoreductase/NADH oxidase N-terminal domain-containing protein</fullName>
    </recommendedName>
</protein>
<dbReference type="InterPro" id="IPR013785">
    <property type="entry name" value="Aldolase_TIM"/>
</dbReference>
<keyword evidence="1" id="KW-0285">Flavoprotein</keyword>
<dbReference type="Gene3D" id="3.20.20.70">
    <property type="entry name" value="Aldolase class I"/>
    <property type="match status" value="1"/>
</dbReference>
<dbReference type="SUPFAM" id="SSF51395">
    <property type="entry name" value="FMN-linked oxidoreductases"/>
    <property type="match status" value="1"/>
</dbReference>